<gene>
    <name evidence="1" type="ORF">E3Q17_01862</name>
</gene>
<evidence type="ECO:0000313" key="1">
    <source>
        <dbReference type="EMBL" id="TIC01407.1"/>
    </source>
</evidence>
<dbReference type="Proteomes" id="UP000307169">
    <property type="component" value="Unassembled WGS sequence"/>
</dbReference>
<reference evidence="1 2" key="1">
    <citation type="submission" date="2019-03" db="EMBL/GenBank/DDBJ databases">
        <title>Sequencing 25 genomes of Wallemia mellicola.</title>
        <authorList>
            <person name="Gostincar C."/>
        </authorList>
    </citation>
    <scope>NUCLEOTIDE SEQUENCE [LARGE SCALE GENOMIC DNA]</scope>
    <source>
        <strain evidence="1 2">EXF-1262</strain>
    </source>
</reference>
<dbReference type="EMBL" id="SPRH01000017">
    <property type="protein sequence ID" value="TIC01407.1"/>
    <property type="molecule type" value="Genomic_DNA"/>
</dbReference>
<dbReference type="AlphaFoldDB" id="A0A4T0NY29"/>
<organism evidence="1 2">
    <name type="scientific">Wallemia mellicola</name>
    <dbReference type="NCBI Taxonomy" id="1708541"/>
    <lineage>
        <taxon>Eukaryota</taxon>
        <taxon>Fungi</taxon>
        <taxon>Dikarya</taxon>
        <taxon>Basidiomycota</taxon>
        <taxon>Wallemiomycotina</taxon>
        <taxon>Wallemiomycetes</taxon>
        <taxon>Wallemiales</taxon>
        <taxon>Wallemiaceae</taxon>
        <taxon>Wallemia</taxon>
    </lineage>
</organism>
<protein>
    <submittedName>
        <fullName evidence="1">Uncharacterized protein</fullName>
    </submittedName>
</protein>
<evidence type="ECO:0000313" key="2">
    <source>
        <dbReference type="Proteomes" id="UP000307169"/>
    </source>
</evidence>
<sequence>MNHNPLEFVEKNKTKIFEGITDSLFNIYENRMEDEADVITLSDEMRIRLIQAYLRLGYKSLHHDNPHMNYLVFRPQRMRLQEERQSIGSLIIKFSLSESLSTRADFDDLISQYTNLSDVKDEIWYHFVFAGITNIENPLDYLAAENVRLNLSGGIGTSESRS</sequence>
<name>A0A4T0NY29_9BASI</name>
<accession>A0A4T0NY29</accession>
<proteinExistence type="predicted"/>
<comment type="caution">
    <text evidence="1">The sequence shown here is derived from an EMBL/GenBank/DDBJ whole genome shotgun (WGS) entry which is preliminary data.</text>
</comment>